<comment type="caution">
    <text evidence="2">The sequence shown here is derived from an EMBL/GenBank/DDBJ whole genome shotgun (WGS) entry which is preliminary data.</text>
</comment>
<proteinExistence type="predicted"/>
<feature type="compositionally biased region" description="Polar residues" evidence="1">
    <location>
        <begin position="242"/>
        <end position="254"/>
    </location>
</feature>
<dbReference type="AlphaFoldDB" id="A0A139HN24"/>
<organism evidence="2 3">
    <name type="scientific">Pseudocercospora eumusae</name>
    <dbReference type="NCBI Taxonomy" id="321146"/>
    <lineage>
        <taxon>Eukaryota</taxon>
        <taxon>Fungi</taxon>
        <taxon>Dikarya</taxon>
        <taxon>Ascomycota</taxon>
        <taxon>Pezizomycotina</taxon>
        <taxon>Dothideomycetes</taxon>
        <taxon>Dothideomycetidae</taxon>
        <taxon>Mycosphaerellales</taxon>
        <taxon>Mycosphaerellaceae</taxon>
        <taxon>Pseudocercospora</taxon>
    </lineage>
</organism>
<sequence>MGCFASKEQHAEDVIPFEEERAAMPFEDERAAMGAATPAAPEPAAVDLTERSRERASLAHDERNNAYREISTPQWPNRAARSLDSCLPVAIDYVEPRGVKLGHTGPVGWDVFKSTKDRSKFIIPHARTILLTTSTESALLVLSSNGVHTISSNRIELFFPRIHLHDAIAYRASLAVMVEDGSKIKHSIVSTNWGANRRAAFIHLMFEVEKRLDAFLSSSLNHVPVPKNDGIIRPPPRVVQLRKNSASSGTSSTRPVAPKRSKPHVSSPPTYRGQIWRQIGAPQYYHIPQRPHMTFVYHNPAATRESPVSYPLPDARKLPAYSPGSVCYSSPEARKLPIYSHDYRYDWRINDPDWSPPDNFGLGRFTQLPRRPVRPRSNSDVLQETIRHRKARSKPQNLRPHREPMIMENDYYYTQDLSNARIGDIVEDSREGGLKNRPNPRHHREPMIFEKDYYYAQDRSDERVGDIENAPKESLNPRHHGNPTIVKVDDDPENLSNESIYEDSESVLQESLNPRHHGIVEYAEDVSSDNSSGDIFYEDDESVLQESSLNPHHHHGKPFIVDETEDVSSDSSSSGDIYEDSESVLKKSPIVRVKEV</sequence>
<feature type="region of interest" description="Disordered" evidence="1">
    <location>
        <begin position="547"/>
        <end position="596"/>
    </location>
</feature>
<reference evidence="2 3" key="1">
    <citation type="submission" date="2015-07" db="EMBL/GenBank/DDBJ databases">
        <title>Comparative genomics of the Sigatoka disease complex on banana suggests a link between parallel evolutionary changes in Pseudocercospora fijiensis and Pseudocercospora eumusae and increased virulence on the banana host.</title>
        <authorList>
            <person name="Chang T.-C."/>
            <person name="Salvucci A."/>
            <person name="Crous P.W."/>
            <person name="Stergiopoulos I."/>
        </authorList>
    </citation>
    <scope>NUCLEOTIDE SEQUENCE [LARGE SCALE GENOMIC DNA]</scope>
    <source>
        <strain evidence="2 3">CBS 114824</strain>
    </source>
</reference>
<keyword evidence="3" id="KW-1185">Reference proteome</keyword>
<evidence type="ECO:0000313" key="3">
    <source>
        <dbReference type="Proteomes" id="UP000070133"/>
    </source>
</evidence>
<gene>
    <name evidence="2" type="ORF">AC578_8941</name>
</gene>
<dbReference type="OrthoDB" id="3646242at2759"/>
<accession>A0A139HN24</accession>
<feature type="region of interest" description="Disordered" evidence="1">
    <location>
        <begin position="240"/>
        <end position="271"/>
    </location>
</feature>
<protein>
    <submittedName>
        <fullName evidence="2">Uncharacterized protein</fullName>
    </submittedName>
</protein>
<evidence type="ECO:0000256" key="1">
    <source>
        <dbReference type="SAM" id="MobiDB-lite"/>
    </source>
</evidence>
<name>A0A139HN24_9PEZI</name>
<dbReference type="EMBL" id="LFZN01000026">
    <property type="protein sequence ID" value="KXT03884.1"/>
    <property type="molecule type" value="Genomic_DNA"/>
</dbReference>
<dbReference type="Proteomes" id="UP000070133">
    <property type="component" value="Unassembled WGS sequence"/>
</dbReference>
<feature type="region of interest" description="Disordered" evidence="1">
    <location>
        <begin position="469"/>
        <end position="497"/>
    </location>
</feature>
<evidence type="ECO:0000313" key="2">
    <source>
        <dbReference type="EMBL" id="KXT03884.1"/>
    </source>
</evidence>